<feature type="transmembrane region" description="Helical" evidence="1">
    <location>
        <begin position="16"/>
        <end position="36"/>
    </location>
</feature>
<sequence length="213" mass="22471">MSSSPSRTARSQTADAVTVLLFGAAALVVVSISTILRTLGTFRDQGIAWSVPIDEQPLSATADSGAVSVDGIAQQVMVFATDVDPLSTAAIIGSLVLWTLAPLIVIIGVMLVAWNFLRGRFFVRGNARAFDAIGWTLVLAPMLIVMLENRGLNGVLGAIGLGPGEPVHPVEFWSIVPLFATGVAVGLIAAAFRQGIRLQQEKHVLEKETEGLV</sequence>
<organism evidence="2 3">
    <name type="scientific">Microbacterium saperdae</name>
    <dbReference type="NCBI Taxonomy" id="69368"/>
    <lineage>
        <taxon>Bacteria</taxon>
        <taxon>Bacillati</taxon>
        <taxon>Actinomycetota</taxon>
        <taxon>Actinomycetes</taxon>
        <taxon>Micrococcales</taxon>
        <taxon>Microbacteriaceae</taxon>
        <taxon>Microbacterium</taxon>
    </lineage>
</organism>
<accession>A0A543BIG1</accession>
<reference evidence="2 3" key="1">
    <citation type="submission" date="2019-06" db="EMBL/GenBank/DDBJ databases">
        <title>Sequencing the genomes of 1000 actinobacteria strains.</title>
        <authorList>
            <person name="Klenk H.-P."/>
        </authorList>
    </citation>
    <scope>NUCLEOTIDE SEQUENCE [LARGE SCALE GENOMIC DNA]</scope>
    <source>
        <strain evidence="2 3">DSM 20169</strain>
    </source>
</reference>
<dbReference type="Proteomes" id="UP000317209">
    <property type="component" value="Unassembled WGS sequence"/>
</dbReference>
<evidence type="ECO:0000256" key="1">
    <source>
        <dbReference type="SAM" id="Phobius"/>
    </source>
</evidence>
<evidence type="ECO:0000313" key="3">
    <source>
        <dbReference type="Proteomes" id="UP000317209"/>
    </source>
</evidence>
<gene>
    <name evidence="2" type="ORF">FB560_0226</name>
</gene>
<comment type="caution">
    <text evidence="2">The sequence shown here is derived from an EMBL/GenBank/DDBJ whole genome shotgun (WGS) entry which is preliminary data.</text>
</comment>
<name>A0A543BIG1_9MICO</name>
<dbReference type="AlphaFoldDB" id="A0A543BIG1"/>
<evidence type="ECO:0000313" key="2">
    <source>
        <dbReference type="EMBL" id="TQL84639.1"/>
    </source>
</evidence>
<feature type="transmembrane region" description="Helical" evidence="1">
    <location>
        <begin position="95"/>
        <end position="117"/>
    </location>
</feature>
<evidence type="ECO:0008006" key="4">
    <source>
        <dbReference type="Google" id="ProtNLM"/>
    </source>
</evidence>
<keyword evidence="3" id="KW-1185">Reference proteome</keyword>
<dbReference type="RefSeq" id="WP_170198002.1">
    <property type="nucleotide sequence ID" value="NZ_VFOX01000001.1"/>
</dbReference>
<keyword evidence="1" id="KW-0472">Membrane</keyword>
<proteinExistence type="predicted"/>
<keyword evidence="1" id="KW-1133">Transmembrane helix</keyword>
<feature type="transmembrane region" description="Helical" evidence="1">
    <location>
        <begin position="129"/>
        <end position="147"/>
    </location>
</feature>
<feature type="transmembrane region" description="Helical" evidence="1">
    <location>
        <begin position="172"/>
        <end position="192"/>
    </location>
</feature>
<keyword evidence="1" id="KW-0812">Transmembrane</keyword>
<protein>
    <recommendedName>
        <fullName evidence="4">DUF2975 family protein</fullName>
    </recommendedName>
</protein>
<dbReference type="EMBL" id="VFOX01000001">
    <property type="protein sequence ID" value="TQL84639.1"/>
    <property type="molecule type" value="Genomic_DNA"/>
</dbReference>